<dbReference type="Proteomes" id="UP000019109">
    <property type="component" value="Unassembled WGS sequence"/>
</dbReference>
<reference evidence="1" key="1">
    <citation type="journal article" date="2014" name="Genome Announc.">
        <title>Draft Genome Sequence of Clostridium straminisolvens Strain JCM 21531T, Isolated from a Cellulose-Degrading Bacterial Community.</title>
        <authorList>
            <person name="Yuki M."/>
            <person name="Oshima K."/>
            <person name="Suda W."/>
            <person name="Sakamoto M."/>
            <person name="Kitamura K."/>
            <person name="Iida T."/>
            <person name="Hattori M."/>
            <person name="Ohkuma M."/>
        </authorList>
    </citation>
    <scope>NUCLEOTIDE SEQUENCE [LARGE SCALE GENOMIC DNA]</scope>
    <source>
        <strain evidence="1">JCM 21531</strain>
    </source>
</reference>
<evidence type="ECO:0000313" key="2">
    <source>
        <dbReference type="Proteomes" id="UP000019109"/>
    </source>
</evidence>
<dbReference type="AlphaFoldDB" id="W4VB16"/>
<comment type="caution">
    <text evidence="1">The sequence shown here is derived from an EMBL/GenBank/DDBJ whole genome shotgun (WGS) entry which is preliminary data.</text>
</comment>
<proteinExistence type="predicted"/>
<dbReference type="STRING" id="1294263.JCM21531_4251"/>
<gene>
    <name evidence="1" type="ORF">JCM21531_4251</name>
</gene>
<keyword evidence="2" id="KW-1185">Reference proteome</keyword>
<sequence>MFFFRRRPRRKQPELKARDIESLRFSPFHFIPRGQIKKSGQSLIVNQFLLKRNLFYPIMPAFQPIWQII</sequence>
<protein>
    <submittedName>
        <fullName evidence="1">Uncharacterized protein</fullName>
    </submittedName>
</protein>
<name>W4VB16_9FIRM</name>
<organism evidence="1 2">
    <name type="scientific">Acetivibrio straminisolvens JCM 21531</name>
    <dbReference type="NCBI Taxonomy" id="1294263"/>
    <lineage>
        <taxon>Bacteria</taxon>
        <taxon>Bacillati</taxon>
        <taxon>Bacillota</taxon>
        <taxon>Clostridia</taxon>
        <taxon>Eubacteriales</taxon>
        <taxon>Oscillospiraceae</taxon>
        <taxon>Acetivibrio</taxon>
    </lineage>
</organism>
<accession>W4VB16</accession>
<dbReference type="EMBL" id="BAVR01000080">
    <property type="protein sequence ID" value="GAE90625.1"/>
    <property type="molecule type" value="Genomic_DNA"/>
</dbReference>
<evidence type="ECO:0000313" key="1">
    <source>
        <dbReference type="EMBL" id="GAE90625.1"/>
    </source>
</evidence>